<evidence type="ECO:0000313" key="3">
    <source>
        <dbReference type="Proteomes" id="UP000488299"/>
    </source>
</evidence>
<evidence type="ECO:0000313" key="2">
    <source>
        <dbReference type="EMBL" id="KAB7731231.1"/>
    </source>
</evidence>
<dbReference type="RefSeq" id="WP_152124211.1">
    <property type="nucleotide sequence ID" value="NZ_WELI01000003.1"/>
</dbReference>
<feature type="transmembrane region" description="Helical" evidence="1">
    <location>
        <begin position="115"/>
        <end position="137"/>
    </location>
</feature>
<keyword evidence="3" id="KW-1185">Reference proteome</keyword>
<evidence type="ECO:0000256" key="1">
    <source>
        <dbReference type="SAM" id="Phobius"/>
    </source>
</evidence>
<feature type="transmembrane region" description="Helical" evidence="1">
    <location>
        <begin position="207"/>
        <end position="225"/>
    </location>
</feature>
<dbReference type="Pfam" id="PF07099">
    <property type="entry name" value="DUF1361"/>
    <property type="match status" value="1"/>
</dbReference>
<proteinExistence type="predicted"/>
<feature type="transmembrane region" description="Helical" evidence="1">
    <location>
        <begin position="83"/>
        <end position="103"/>
    </location>
</feature>
<protein>
    <submittedName>
        <fullName evidence="2">DUF1361 domain-containing protein</fullName>
    </submittedName>
</protein>
<dbReference type="Proteomes" id="UP000488299">
    <property type="component" value="Unassembled WGS sequence"/>
</dbReference>
<keyword evidence="1" id="KW-0472">Membrane</keyword>
<accession>A0A7J5U107</accession>
<dbReference type="EMBL" id="WELI01000003">
    <property type="protein sequence ID" value="KAB7731231.1"/>
    <property type="molecule type" value="Genomic_DNA"/>
</dbReference>
<name>A0A7J5U107_9BACT</name>
<sequence>MQTLFLRLSVSAPLRPDETSGRGVRALAWLTAVGFALVTARGLLTANWWFFVMLSWNVFLAWFPLGVQLVLRDLIGHRLVGRVGVWLGLGLWLLFMPNAPYIITDLFHIQHIQAPLLWFDTMSLFLFAMTGLLAGLYSSYLAHRLLDQLVGWPLAWVLMALCQGLAGFGIYLGRWGRWNSWNIMSKPWLLGQAVWQSAHDTLAVKLTLVYGFVLLGLYVAFWLYVRTEKK</sequence>
<dbReference type="AlphaFoldDB" id="A0A7J5U107"/>
<feature type="transmembrane region" description="Helical" evidence="1">
    <location>
        <begin position="26"/>
        <end position="44"/>
    </location>
</feature>
<reference evidence="2 3" key="1">
    <citation type="submission" date="2019-10" db="EMBL/GenBank/DDBJ databases">
        <title>Rudanella paleaurantiibacter sp. nov., isolated from sludge.</title>
        <authorList>
            <person name="Xu S.Q."/>
        </authorList>
    </citation>
    <scope>NUCLEOTIDE SEQUENCE [LARGE SCALE GENOMIC DNA]</scope>
    <source>
        <strain evidence="2 3">HX-22-17</strain>
    </source>
</reference>
<feature type="transmembrane region" description="Helical" evidence="1">
    <location>
        <begin position="149"/>
        <end position="172"/>
    </location>
</feature>
<dbReference type="InterPro" id="IPR009793">
    <property type="entry name" value="DUF1361"/>
</dbReference>
<keyword evidence="1" id="KW-1133">Transmembrane helix</keyword>
<comment type="caution">
    <text evidence="2">The sequence shown here is derived from an EMBL/GenBank/DDBJ whole genome shotgun (WGS) entry which is preliminary data.</text>
</comment>
<organism evidence="2 3">
    <name type="scientific">Rudanella paleaurantiibacter</name>
    <dbReference type="NCBI Taxonomy" id="2614655"/>
    <lineage>
        <taxon>Bacteria</taxon>
        <taxon>Pseudomonadati</taxon>
        <taxon>Bacteroidota</taxon>
        <taxon>Cytophagia</taxon>
        <taxon>Cytophagales</taxon>
        <taxon>Cytophagaceae</taxon>
        <taxon>Rudanella</taxon>
    </lineage>
</organism>
<feature type="transmembrane region" description="Helical" evidence="1">
    <location>
        <begin position="50"/>
        <end position="71"/>
    </location>
</feature>
<keyword evidence="1" id="KW-0812">Transmembrane</keyword>
<gene>
    <name evidence="2" type="ORF">F5984_10535</name>
</gene>